<proteinExistence type="inferred from homology"/>
<dbReference type="Gene3D" id="1.10.1740.10">
    <property type="match status" value="1"/>
</dbReference>
<dbReference type="InterPro" id="IPR013325">
    <property type="entry name" value="RNA_pol_sigma_r2"/>
</dbReference>
<dbReference type="PANTHER" id="PTHR43133">
    <property type="entry name" value="RNA POLYMERASE ECF-TYPE SIGMA FACTO"/>
    <property type="match status" value="1"/>
</dbReference>
<dbReference type="InterPro" id="IPR014284">
    <property type="entry name" value="RNA_pol_sigma-70_dom"/>
</dbReference>
<dbReference type="NCBIfam" id="TIGR02937">
    <property type="entry name" value="sigma70-ECF"/>
    <property type="match status" value="1"/>
</dbReference>
<evidence type="ECO:0000256" key="4">
    <source>
        <dbReference type="ARBA" id="ARBA00023163"/>
    </source>
</evidence>
<protein>
    <submittedName>
        <fullName evidence="7">RNA polymerase sigma factor</fullName>
    </submittedName>
</protein>
<keyword evidence="8" id="KW-1185">Reference proteome</keyword>
<dbReference type="PANTHER" id="PTHR43133:SF46">
    <property type="entry name" value="RNA POLYMERASE SIGMA-70 FACTOR ECF SUBFAMILY"/>
    <property type="match status" value="1"/>
</dbReference>
<dbReference type="Proteomes" id="UP001589619">
    <property type="component" value="Unassembled WGS sequence"/>
</dbReference>
<gene>
    <name evidence="7" type="ORF">ACFFNY_05880</name>
</gene>
<dbReference type="RefSeq" id="WP_344905883.1">
    <property type="nucleotide sequence ID" value="NZ_BAAAYO010000002.1"/>
</dbReference>
<dbReference type="InterPro" id="IPR013249">
    <property type="entry name" value="RNA_pol_sigma70_r4_t2"/>
</dbReference>
<accession>A0ABV5VS33</accession>
<organism evidence="7 8">
    <name type="scientific">Paenibacillus hodogayensis</name>
    <dbReference type="NCBI Taxonomy" id="279208"/>
    <lineage>
        <taxon>Bacteria</taxon>
        <taxon>Bacillati</taxon>
        <taxon>Bacillota</taxon>
        <taxon>Bacilli</taxon>
        <taxon>Bacillales</taxon>
        <taxon>Paenibacillaceae</taxon>
        <taxon>Paenibacillus</taxon>
    </lineage>
</organism>
<evidence type="ECO:0000256" key="1">
    <source>
        <dbReference type="ARBA" id="ARBA00010641"/>
    </source>
</evidence>
<evidence type="ECO:0000259" key="5">
    <source>
        <dbReference type="Pfam" id="PF04542"/>
    </source>
</evidence>
<comment type="similarity">
    <text evidence="1">Belongs to the sigma-70 factor family. ECF subfamily.</text>
</comment>
<evidence type="ECO:0000256" key="2">
    <source>
        <dbReference type="ARBA" id="ARBA00023015"/>
    </source>
</evidence>
<keyword evidence="2" id="KW-0805">Transcription regulation</keyword>
<evidence type="ECO:0000313" key="8">
    <source>
        <dbReference type="Proteomes" id="UP001589619"/>
    </source>
</evidence>
<dbReference type="InterPro" id="IPR007627">
    <property type="entry name" value="RNA_pol_sigma70_r2"/>
</dbReference>
<dbReference type="Pfam" id="PF04542">
    <property type="entry name" value="Sigma70_r2"/>
    <property type="match status" value="1"/>
</dbReference>
<evidence type="ECO:0000256" key="3">
    <source>
        <dbReference type="ARBA" id="ARBA00023082"/>
    </source>
</evidence>
<name>A0ABV5VS33_9BACL</name>
<dbReference type="EMBL" id="JBHMAG010000004">
    <property type="protein sequence ID" value="MFB9751097.1"/>
    <property type="molecule type" value="Genomic_DNA"/>
</dbReference>
<keyword evidence="3" id="KW-0731">Sigma factor</keyword>
<dbReference type="InterPro" id="IPR036388">
    <property type="entry name" value="WH-like_DNA-bd_sf"/>
</dbReference>
<keyword evidence="4" id="KW-0804">Transcription</keyword>
<dbReference type="SUPFAM" id="SSF88659">
    <property type="entry name" value="Sigma3 and sigma4 domains of RNA polymerase sigma factors"/>
    <property type="match status" value="1"/>
</dbReference>
<comment type="caution">
    <text evidence="7">The sequence shown here is derived from an EMBL/GenBank/DDBJ whole genome shotgun (WGS) entry which is preliminary data.</text>
</comment>
<sequence>MDDQYLRHIVQSGDPETLLADLMRMYGDDVWNYARFLTGRPDAAEDIAQDVFWKAYRSLPSFRGECPVKNWLLGITRRTSLNYLRSSFVRRVTLIGLLAPKGAVPSAEQEAMERQSVNEIWLAVLALPGKYREVLILEAHYGLTYREMAELLGVSEGTVKSRLHRARAKAERIWKERGS</sequence>
<dbReference type="CDD" id="cd06171">
    <property type="entry name" value="Sigma70_r4"/>
    <property type="match status" value="1"/>
</dbReference>
<evidence type="ECO:0000313" key="7">
    <source>
        <dbReference type="EMBL" id="MFB9751097.1"/>
    </source>
</evidence>
<dbReference type="Gene3D" id="1.10.10.10">
    <property type="entry name" value="Winged helix-like DNA-binding domain superfamily/Winged helix DNA-binding domain"/>
    <property type="match status" value="1"/>
</dbReference>
<reference evidence="7 8" key="1">
    <citation type="submission" date="2024-09" db="EMBL/GenBank/DDBJ databases">
        <authorList>
            <person name="Sun Q."/>
            <person name="Mori K."/>
        </authorList>
    </citation>
    <scope>NUCLEOTIDE SEQUENCE [LARGE SCALE GENOMIC DNA]</scope>
    <source>
        <strain evidence="7 8">JCM 12520</strain>
    </source>
</reference>
<feature type="domain" description="RNA polymerase sigma factor 70 region 4 type 2" evidence="6">
    <location>
        <begin position="119"/>
        <end position="169"/>
    </location>
</feature>
<dbReference type="SUPFAM" id="SSF88946">
    <property type="entry name" value="Sigma2 domain of RNA polymerase sigma factors"/>
    <property type="match status" value="1"/>
</dbReference>
<evidence type="ECO:0000259" key="6">
    <source>
        <dbReference type="Pfam" id="PF08281"/>
    </source>
</evidence>
<dbReference type="InterPro" id="IPR013324">
    <property type="entry name" value="RNA_pol_sigma_r3/r4-like"/>
</dbReference>
<dbReference type="InterPro" id="IPR039425">
    <property type="entry name" value="RNA_pol_sigma-70-like"/>
</dbReference>
<feature type="domain" description="RNA polymerase sigma-70 region 2" evidence="5">
    <location>
        <begin position="22"/>
        <end position="86"/>
    </location>
</feature>
<dbReference type="Pfam" id="PF08281">
    <property type="entry name" value="Sigma70_r4_2"/>
    <property type="match status" value="1"/>
</dbReference>